<dbReference type="OrthoDB" id="5829996at2"/>
<proteinExistence type="predicted"/>
<dbReference type="KEGG" id="ced:LH89_05530"/>
<dbReference type="KEGG" id="dfn:CVE23_07200"/>
<dbReference type="SUPFAM" id="SSF53448">
    <property type="entry name" value="Nucleotide-diphospho-sugar transferases"/>
    <property type="match status" value="1"/>
</dbReference>
<dbReference type="RefSeq" id="WP_038660640.1">
    <property type="nucleotide sequence ID" value="NZ_BMJF01000010.1"/>
</dbReference>
<evidence type="ECO:0000313" key="1">
    <source>
        <dbReference type="EMBL" id="ATZ93784.1"/>
    </source>
</evidence>
<protein>
    <submittedName>
        <fullName evidence="1">Glycosyl transferase</fullName>
    </submittedName>
</protein>
<dbReference type="GO" id="GO:0016740">
    <property type="term" value="F:transferase activity"/>
    <property type="evidence" value="ECO:0007669"/>
    <property type="project" value="UniProtKB-KW"/>
</dbReference>
<accession>A0A2K8QJX1</accession>
<name>A0A2K8QJX1_9GAMM</name>
<gene>
    <name evidence="1" type="ORF">CVE23_07200</name>
</gene>
<reference evidence="2" key="1">
    <citation type="journal article" date="2018" name="Genome Announc.">
        <title>Complete genome sequence of a Dickeya fangzhongdai type strain causing bleeding canker of pear tree trunks.</title>
        <authorList>
            <person name="Zhao Y."/>
            <person name="Tian Y."/>
            <person name="Li X."/>
            <person name="Hu B."/>
        </authorList>
    </citation>
    <scope>NUCLEOTIDE SEQUENCE [LARGE SCALE GENOMIC DNA]</scope>
    <source>
        <strain evidence="2">DSM 101947</strain>
    </source>
</reference>
<dbReference type="InterPro" id="IPR029044">
    <property type="entry name" value="Nucleotide-diphossugar_trans"/>
</dbReference>
<evidence type="ECO:0000313" key="2">
    <source>
        <dbReference type="Proteomes" id="UP000231901"/>
    </source>
</evidence>
<keyword evidence="1" id="KW-0808">Transferase</keyword>
<sequence length="278" mass="32597">MIKNAILVVLYNKGLESSTTLQTLIQHPFKSIKLTIHNNGPFRISEEDSFFLRLKTIYEQVELVNCLENQPLSQVYNRFIANNLQVERWVILDDDTTINESFWFAVEHTQADIECPRIISSINYKTYYPVSKGEIVLSYQDLDPATAFSIGSGLIIHRRLWDVFERRGLSLFDENYALYGVDVSVFRRIHRLSASGEKFVLRSSCYLEHGLSRSEKKESEFRIAENLIDLAISARRYPQFHLYYHLGWRLLKQFVRLRFKTVMVATQAFFRGKHPRCN</sequence>
<dbReference type="EMBL" id="CP025003">
    <property type="protein sequence ID" value="ATZ93784.1"/>
    <property type="molecule type" value="Genomic_DNA"/>
</dbReference>
<dbReference type="AlphaFoldDB" id="A0A2K8QJX1"/>
<dbReference type="Proteomes" id="UP000231901">
    <property type="component" value="Chromosome"/>
</dbReference>
<keyword evidence="2" id="KW-1185">Reference proteome</keyword>
<organism evidence="1 2">
    <name type="scientific">Dickeya fangzhongdai</name>
    <dbReference type="NCBI Taxonomy" id="1778540"/>
    <lineage>
        <taxon>Bacteria</taxon>
        <taxon>Pseudomonadati</taxon>
        <taxon>Pseudomonadota</taxon>
        <taxon>Gammaproteobacteria</taxon>
        <taxon>Enterobacterales</taxon>
        <taxon>Pectobacteriaceae</taxon>
        <taxon>Dickeya</taxon>
    </lineage>
</organism>
<dbReference type="GeneID" id="66564126"/>